<dbReference type="GeneID" id="34613236"/>
<name>A0A1L9SGW3_9EURO</name>
<evidence type="ECO:0000313" key="2">
    <source>
        <dbReference type="Proteomes" id="UP000184188"/>
    </source>
</evidence>
<dbReference type="AlphaFoldDB" id="A0A1L9SGW3"/>
<evidence type="ECO:0000313" key="1">
    <source>
        <dbReference type="EMBL" id="OJJ46421.1"/>
    </source>
</evidence>
<organism evidence="1 2">
    <name type="scientific">Penicilliopsis zonata CBS 506.65</name>
    <dbReference type="NCBI Taxonomy" id="1073090"/>
    <lineage>
        <taxon>Eukaryota</taxon>
        <taxon>Fungi</taxon>
        <taxon>Dikarya</taxon>
        <taxon>Ascomycota</taxon>
        <taxon>Pezizomycotina</taxon>
        <taxon>Eurotiomycetes</taxon>
        <taxon>Eurotiomycetidae</taxon>
        <taxon>Eurotiales</taxon>
        <taxon>Aspergillaceae</taxon>
        <taxon>Penicilliopsis</taxon>
    </lineage>
</organism>
<dbReference type="RefSeq" id="XP_022580931.1">
    <property type="nucleotide sequence ID" value="XM_022726772.1"/>
</dbReference>
<dbReference type="EMBL" id="KV878342">
    <property type="protein sequence ID" value="OJJ46421.1"/>
    <property type="molecule type" value="Genomic_DNA"/>
</dbReference>
<proteinExistence type="predicted"/>
<reference evidence="2" key="1">
    <citation type="journal article" date="2017" name="Genome Biol.">
        <title>Comparative genomics reveals high biological diversity and specific adaptations in the industrially and medically important fungal genus Aspergillus.</title>
        <authorList>
            <person name="de Vries R.P."/>
            <person name="Riley R."/>
            <person name="Wiebenga A."/>
            <person name="Aguilar-Osorio G."/>
            <person name="Amillis S."/>
            <person name="Uchima C.A."/>
            <person name="Anderluh G."/>
            <person name="Asadollahi M."/>
            <person name="Askin M."/>
            <person name="Barry K."/>
            <person name="Battaglia E."/>
            <person name="Bayram O."/>
            <person name="Benocci T."/>
            <person name="Braus-Stromeyer S.A."/>
            <person name="Caldana C."/>
            <person name="Canovas D."/>
            <person name="Cerqueira G.C."/>
            <person name="Chen F."/>
            <person name="Chen W."/>
            <person name="Choi C."/>
            <person name="Clum A."/>
            <person name="Dos Santos R.A."/>
            <person name="Damasio A.R."/>
            <person name="Diallinas G."/>
            <person name="Emri T."/>
            <person name="Fekete E."/>
            <person name="Flipphi M."/>
            <person name="Freyberg S."/>
            <person name="Gallo A."/>
            <person name="Gournas C."/>
            <person name="Habgood R."/>
            <person name="Hainaut M."/>
            <person name="Harispe M.L."/>
            <person name="Henrissat B."/>
            <person name="Hilden K.S."/>
            <person name="Hope R."/>
            <person name="Hossain A."/>
            <person name="Karabika E."/>
            <person name="Karaffa L."/>
            <person name="Karanyi Z."/>
            <person name="Krasevec N."/>
            <person name="Kuo A."/>
            <person name="Kusch H."/>
            <person name="LaButti K."/>
            <person name="Lagendijk E.L."/>
            <person name="Lapidus A."/>
            <person name="Levasseur A."/>
            <person name="Lindquist E."/>
            <person name="Lipzen A."/>
            <person name="Logrieco A.F."/>
            <person name="MacCabe A."/>
            <person name="Maekelae M.R."/>
            <person name="Malavazi I."/>
            <person name="Melin P."/>
            <person name="Meyer V."/>
            <person name="Mielnichuk N."/>
            <person name="Miskei M."/>
            <person name="Molnar A.P."/>
            <person name="Mule G."/>
            <person name="Ngan C.Y."/>
            <person name="Orejas M."/>
            <person name="Orosz E."/>
            <person name="Ouedraogo J.P."/>
            <person name="Overkamp K.M."/>
            <person name="Park H.-S."/>
            <person name="Perrone G."/>
            <person name="Piumi F."/>
            <person name="Punt P.J."/>
            <person name="Ram A.F."/>
            <person name="Ramon A."/>
            <person name="Rauscher S."/>
            <person name="Record E."/>
            <person name="Riano-Pachon D.M."/>
            <person name="Robert V."/>
            <person name="Roehrig J."/>
            <person name="Ruller R."/>
            <person name="Salamov A."/>
            <person name="Salih N.S."/>
            <person name="Samson R.A."/>
            <person name="Sandor E."/>
            <person name="Sanguinetti M."/>
            <person name="Schuetze T."/>
            <person name="Sepcic K."/>
            <person name="Shelest E."/>
            <person name="Sherlock G."/>
            <person name="Sophianopoulou V."/>
            <person name="Squina F.M."/>
            <person name="Sun H."/>
            <person name="Susca A."/>
            <person name="Todd R.B."/>
            <person name="Tsang A."/>
            <person name="Unkles S.E."/>
            <person name="van de Wiele N."/>
            <person name="van Rossen-Uffink D."/>
            <person name="Oliveira J.V."/>
            <person name="Vesth T.C."/>
            <person name="Visser J."/>
            <person name="Yu J.-H."/>
            <person name="Zhou M."/>
            <person name="Andersen M.R."/>
            <person name="Archer D.B."/>
            <person name="Baker S.E."/>
            <person name="Benoit I."/>
            <person name="Brakhage A.A."/>
            <person name="Braus G.H."/>
            <person name="Fischer R."/>
            <person name="Frisvad J.C."/>
            <person name="Goldman G.H."/>
            <person name="Houbraken J."/>
            <person name="Oakley B."/>
            <person name="Pocsi I."/>
            <person name="Scazzocchio C."/>
            <person name="Seiboth B."/>
            <person name="vanKuyk P.A."/>
            <person name="Wortman J."/>
            <person name="Dyer P.S."/>
            <person name="Grigoriev I.V."/>
        </authorList>
    </citation>
    <scope>NUCLEOTIDE SEQUENCE [LARGE SCALE GENOMIC DNA]</scope>
    <source>
        <strain evidence="2">CBS 506.65</strain>
    </source>
</reference>
<dbReference type="Proteomes" id="UP000184188">
    <property type="component" value="Unassembled WGS sequence"/>
</dbReference>
<sequence length="316" mass="36272">MAEVFNFTVFTRFPGYRMDMHQPESREYTYLAHASRLTVDLLNTANGRQALLALAMEFDAEHYQTALFRGDRRQAQYYVDLFLSKISQTFPAVLIDQTVTHPDNLGHHQRGEWSGSYEEFDPRMQMISLNASKVYDMIRAGQTEEMAPIFWRFQFLFATTLAHEVGGHLLVTFLSHGKALTPRRIGAPGYFDLEGRLGEAGRKFEIWLFGGTLEYYQAQNQNMHDTGIPHLVDLRGRKFRIHDGFELPMRIAGETTIATRSMGHGIPCPQYDPSVRSMTAGQALDRRMQHLLTGFNVRLRDIYMLPRNPGILLEGY</sequence>
<dbReference type="OrthoDB" id="4525474at2759"/>
<accession>A0A1L9SGW3</accession>
<dbReference type="VEuPathDB" id="FungiDB:ASPZODRAFT_166693"/>
<keyword evidence="2" id="KW-1185">Reference proteome</keyword>
<gene>
    <name evidence="1" type="ORF">ASPZODRAFT_166693</name>
</gene>
<protein>
    <submittedName>
        <fullName evidence="1">Uncharacterized protein</fullName>
    </submittedName>
</protein>